<sequence>MTYPKCLNRSNELLTSNSKFHHLTSSKIYLKHYQFTLTFHKIVIIAKNHHLTYPITVAQYIQISSQTTFTRFNSSHPKHT</sequence>
<accession>A0A0S3R372</accession>
<dbReference type="Proteomes" id="UP000291084">
    <property type="component" value="Chromosome 1"/>
</dbReference>
<dbReference type="EMBL" id="AP015034">
    <property type="protein sequence ID" value="BAT75160.1"/>
    <property type="molecule type" value="Genomic_DNA"/>
</dbReference>
<dbReference type="AlphaFoldDB" id="A0A0S3R372"/>
<protein>
    <submittedName>
        <fullName evidence="1">Uncharacterized protein</fullName>
    </submittedName>
</protein>
<proteinExistence type="predicted"/>
<gene>
    <name evidence="1" type="primary">Vigan.01G297700</name>
    <name evidence="1" type="ORF">VIGAN_01297700</name>
</gene>
<reference evidence="1 2" key="1">
    <citation type="journal article" date="2015" name="Sci. Rep.">
        <title>The power of single molecule real-time sequencing technology in the de novo assembly of a eukaryotic genome.</title>
        <authorList>
            <person name="Sakai H."/>
            <person name="Naito K."/>
            <person name="Ogiso-Tanaka E."/>
            <person name="Takahashi Y."/>
            <person name="Iseki K."/>
            <person name="Muto C."/>
            <person name="Satou K."/>
            <person name="Teruya K."/>
            <person name="Shiroma A."/>
            <person name="Shimoji M."/>
            <person name="Hirano T."/>
            <person name="Itoh T."/>
            <person name="Kaga A."/>
            <person name="Tomooka N."/>
        </authorList>
    </citation>
    <scope>NUCLEOTIDE SEQUENCE [LARGE SCALE GENOMIC DNA]</scope>
    <source>
        <strain evidence="2">cv. Shumari</strain>
    </source>
</reference>
<organism evidence="1 2">
    <name type="scientific">Vigna angularis var. angularis</name>
    <dbReference type="NCBI Taxonomy" id="157739"/>
    <lineage>
        <taxon>Eukaryota</taxon>
        <taxon>Viridiplantae</taxon>
        <taxon>Streptophyta</taxon>
        <taxon>Embryophyta</taxon>
        <taxon>Tracheophyta</taxon>
        <taxon>Spermatophyta</taxon>
        <taxon>Magnoliopsida</taxon>
        <taxon>eudicotyledons</taxon>
        <taxon>Gunneridae</taxon>
        <taxon>Pentapetalae</taxon>
        <taxon>rosids</taxon>
        <taxon>fabids</taxon>
        <taxon>Fabales</taxon>
        <taxon>Fabaceae</taxon>
        <taxon>Papilionoideae</taxon>
        <taxon>50 kb inversion clade</taxon>
        <taxon>NPAAA clade</taxon>
        <taxon>indigoferoid/millettioid clade</taxon>
        <taxon>Phaseoleae</taxon>
        <taxon>Vigna</taxon>
    </lineage>
</organism>
<evidence type="ECO:0000313" key="2">
    <source>
        <dbReference type="Proteomes" id="UP000291084"/>
    </source>
</evidence>
<evidence type="ECO:0000313" key="1">
    <source>
        <dbReference type="EMBL" id="BAT75160.1"/>
    </source>
</evidence>
<keyword evidence="2" id="KW-1185">Reference proteome</keyword>
<name>A0A0S3R372_PHAAN</name>